<feature type="transmembrane region" description="Helical" evidence="6">
    <location>
        <begin position="384"/>
        <end position="409"/>
    </location>
</feature>
<comment type="caution">
    <text evidence="8">The sequence shown here is derived from an EMBL/GenBank/DDBJ whole genome shotgun (WGS) entry which is preliminary data.</text>
</comment>
<keyword evidence="5 6" id="KW-0472">Membrane</keyword>
<keyword evidence="9" id="KW-1185">Reference proteome</keyword>
<evidence type="ECO:0000256" key="2">
    <source>
        <dbReference type="ARBA" id="ARBA00022475"/>
    </source>
</evidence>
<dbReference type="SUPFAM" id="SSF82866">
    <property type="entry name" value="Multidrug efflux transporter AcrB transmembrane domain"/>
    <property type="match status" value="2"/>
</dbReference>
<feature type="transmembrane region" description="Helical" evidence="6">
    <location>
        <begin position="769"/>
        <end position="793"/>
    </location>
</feature>
<dbReference type="GO" id="GO:0005886">
    <property type="term" value="C:plasma membrane"/>
    <property type="evidence" value="ECO:0007669"/>
    <property type="project" value="UniProtKB-SubCell"/>
</dbReference>
<feature type="transmembrane region" description="Helical" evidence="6">
    <location>
        <begin position="832"/>
        <end position="852"/>
    </location>
</feature>
<evidence type="ECO:0000256" key="4">
    <source>
        <dbReference type="ARBA" id="ARBA00022989"/>
    </source>
</evidence>
<feature type="transmembrane region" description="Helical" evidence="6">
    <location>
        <begin position="290"/>
        <end position="308"/>
    </location>
</feature>
<dbReference type="Proteomes" id="UP000003688">
    <property type="component" value="Unassembled WGS sequence"/>
</dbReference>
<dbReference type="RefSeq" id="WP_007414779.1">
    <property type="nucleotide sequence ID" value="NZ_ABOX02000011.1"/>
</dbReference>
<name>B9XG33_PEDPL</name>
<feature type="transmembrane region" description="Helical" evidence="6">
    <location>
        <begin position="415"/>
        <end position="438"/>
    </location>
</feature>
<dbReference type="AlphaFoldDB" id="B9XG33"/>
<dbReference type="Gene3D" id="1.20.1640.10">
    <property type="entry name" value="Multidrug efflux transporter AcrB transmembrane domain"/>
    <property type="match status" value="2"/>
</dbReference>
<reference evidence="8 9" key="1">
    <citation type="journal article" date="2011" name="J. Bacteriol.">
        <title>Genome sequence of 'Pedosphaera parvula' Ellin514, an aerobic Verrucomicrobial isolate from pasture soil.</title>
        <authorList>
            <person name="Kant R."/>
            <person name="van Passel M.W."/>
            <person name="Sangwan P."/>
            <person name="Palva A."/>
            <person name="Lucas S."/>
            <person name="Copeland A."/>
            <person name="Lapidus A."/>
            <person name="Glavina Del Rio T."/>
            <person name="Dalin E."/>
            <person name="Tice H."/>
            <person name="Bruce D."/>
            <person name="Goodwin L."/>
            <person name="Pitluck S."/>
            <person name="Chertkov O."/>
            <person name="Larimer F.W."/>
            <person name="Land M.L."/>
            <person name="Hauser L."/>
            <person name="Brettin T.S."/>
            <person name="Detter J.C."/>
            <person name="Han S."/>
            <person name="de Vos W.M."/>
            <person name="Janssen P.H."/>
            <person name="Smidt H."/>
        </authorList>
    </citation>
    <scope>NUCLEOTIDE SEQUENCE [LARGE SCALE GENOMIC DNA]</scope>
    <source>
        <strain evidence="8 9">Ellin514</strain>
    </source>
</reference>
<feature type="domain" description="Membrane transport protein MMPL" evidence="7">
    <location>
        <begin position="732"/>
        <end position="908"/>
    </location>
</feature>
<evidence type="ECO:0000313" key="8">
    <source>
        <dbReference type="EMBL" id="EEF61195.1"/>
    </source>
</evidence>
<feature type="transmembrane region" description="Helical" evidence="6">
    <location>
        <begin position="464"/>
        <end position="483"/>
    </location>
</feature>
<dbReference type="PANTHER" id="PTHR33406">
    <property type="entry name" value="MEMBRANE PROTEIN MJ1562-RELATED"/>
    <property type="match status" value="1"/>
</dbReference>
<evidence type="ECO:0000256" key="3">
    <source>
        <dbReference type="ARBA" id="ARBA00022692"/>
    </source>
</evidence>
<protein>
    <submittedName>
        <fullName evidence="8">Exporter of the RND superfamily</fullName>
    </submittedName>
</protein>
<dbReference type="Pfam" id="PF03176">
    <property type="entry name" value="MMPL"/>
    <property type="match status" value="2"/>
</dbReference>
<evidence type="ECO:0000256" key="1">
    <source>
        <dbReference type="ARBA" id="ARBA00004651"/>
    </source>
</evidence>
<feature type="transmembrane region" description="Helical" evidence="6">
    <location>
        <begin position="315"/>
        <end position="336"/>
    </location>
</feature>
<evidence type="ECO:0000313" key="9">
    <source>
        <dbReference type="Proteomes" id="UP000003688"/>
    </source>
</evidence>
<dbReference type="InterPro" id="IPR050545">
    <property type="entry name" value="Mycobact_MmpL"/>
</dbReference>
<accession>B9XG33</accession>
<sequence length="915" mass="101441">MIKSFSNSILARGLSKVAEAVCNYPGWFIYPQIILSALCVVYTVHGLKRDMNRDNLVGPGVNYHETYLNFRKEFPGEDQVVLVEGGDWEHNRQFTERLAARLKLETNLITGVFYKGDLATLGPKALLLVPTADLERMQKSVSEYLPFLKGFTQATNLDSLFAMVNSEFRTAGRGTAEQGENLMKSIPFLEGILVEANQSLSHPGRPPGPGMEALFGATRAEQHLYLTFDKGRIFMLTLRPRSKDLAPQVIKRLRYLIGETESEVPGVNAGLTGGAVLNYDEMRQSERDSIVASVAALIICSVIFITAYHEVSRPLKAALCLLIGFGYTLGFTTLVIGHLNILSITFAPMLIGLAIDFGVQFITRYEEEMRNRRTVREAITKATVFTGQGIVVGGLTTAAAFLAMGLTHFKGIREMGIICGGGLLLCLIPMMTTLPALLMRGRENLRNQETGISGRTRLQIEKMWLRHPVVVVAVTFVLFAIAARQLGRVYFDYNLLGMQSRNLDSVRYENKLLHSAGRSVMFAAIIADSPEQARQYEEKVKSLPSVSGTESVAGYLTEDQGKKLELVRSLKSEMADMQFAPVDRQPVQIDKLSATLWYLQGYLGQALMEVQKSKPDQAAKLRSFRERIIDFRKSILGGQPQVPEQLCRYQEALFMEFHHTVEALKSQDASGPLRPSDLPAVLRDRFIGVTGKYLVQVYPKKDIWHHENQHEFIQQLEAVIPPDNVTGMPTQIYRDTTLLKVSYQQAAWYSLCAIAIMLFLHFRSPGCVILALLPVGIGSVWLVGLMGSVGIPFNPANIMILPLLVGIGVTNGIQILNRVAEEQEPEVLAKSTGKAVLVSGLTAITGFGTLLLAKHQGIKSLGEIMPVGIATCMIVSLTFLPALLRLLSRRGWAVGSAPQRATVSEGWHWLRWHRH</sequence>
<feature type="transmembrane region" description="Helical" evidence="6">
    <location>
        <begin position="342"/>
        <end position="363"/>
    </location>
</feature>
<dbReference type="STRING" id="320771.Cflav_PD3912"/>
<dbReference type="InterPro" id="IPR004869">
    <property type="entry name" value="MMPL_dom"/>
</dbReference>
<evidence type="ECO:0000256" key="5">
    <source>
        <dbReference type="ARBA" id="ARBA00023136"/>
    </source>
</evidence>
<keyword evidence="3 6" id="KW-0812">Transmembrane</keyword>
<keyword evidence="4 6" id="KW-1133">Transmembrane helix</keyword>
<evidence type="ECO:0000259" key="7">
    <source>
        <dbReference type="Pfam" id="PF03176"/>
    </source>
</evidence>
<feature type="transmembrane region" description="Helical" evidence="6">
    <location>
        <begin position="864"/>
        <end position="884"/>
    </location>
</feature>
<keyword evidence="2" id="KW-1003">Cell membrane</keyword>
<dbReference type="EMBL" id="ABOX02000011">
    <property type="protein sequence ID" value="EEF61195.1"/>
    <property type="molecule type" value="Genomic_DNA"/>
</dbReference>
<comment type="subcellular location">
    <subcellularLocation>
        <location evidence="1">Cell membrane</location>
        <topology evidence="1">Multi-pass membrane protein</topology>
    </subcellularLocation>
</comment>
<proteinExistence type="predicted"/>
<feature type="transmembrane region" description="Helical" evidence="6">
    <location>
        <begin position="746"/>
        <end position="762"/>
    </location>
</feature>
<organism evidence="8 9">
    <name type="scientific">Pedosphaera parvula (strain Ellin514)</name>
    <dbReference type="NCBI Taxonomy" id="320771"/>
    <lineage>
        <taxon>Bacteria</taxon>
        <taxon>Pseudomonadati</taxon>
        <taxon>Verrucomicrobiota</taxon>
        <taxon>Pedosphaerae</taxon>
        <taxon>Pedosphaerales</taxon>
        <taxon>Pedosphaeraceae</taxon>
        <taxon>Pedosphaera</taxon>
    </lineage>
</organism>
<gene>
    <name evidence="8" type="ORF">Cflav_PD3912</name>
</gene>
<feature type="domain" description="Membrane transport protein MMPL" evidence="7">
    <location>
        <begin position="234"/>
        <end position="466"/>
    </location>
</feature>
<feature type="transmembrane region" description="Helical" evidence="6">
    <location>
        <begin position="799"/>
        <end position="820"/>
    </location>
</feature>
<dbReference type="PANTHER" id="PTHR33406:SF13">
    <property type="entry name" value="MEMBRANE PROTEIN YDFJ"/>
    <property type="match status" value="1"/>
</dbReference>
<evidence type="ECO:0000256" key="6">
    <source>
        <dbReference type="SAM" id="Phobius"/>
    </source>
</evidence>
<dbReference type="OrthoDB" id="9809027at2"/>